<dbReference type="InterPro" id="IPR033479">
    <property type="entry name" value="dCache_1"/>
</dbReference>
<dbReference type="Pfam" id="PF00672">
    <property type="entry name" value="HAMP"/>
    <property type="match status" value="1"/>
</dbReference>
<evidence type="ECO:0000256" key="1">
    <source>
        <dbReference type="ARBA" id="ARBA00004429"/>
    </source>
</evidence>
<evidence type="ECO:0000256" key="2">
    <source>
        <dbReference type="ARBA" id="ARBA00022475"/>
    </source>
</evidence>
<dbReference type="SUPFAM" id="SSF58104">
    <property type="entry name" value="Methyl-accepting chemotaxis protein (MCP) signaling domain"/>
    <property type="match status" value="1"/>
</dbReference>
<dbReference type="GO" id="GO:0006935">
    <property type="term" value="P:chemotaxis"/>
    <property type="evidence" value="ECO:0007669"/>
    <property type="project" value="UniProtKB-KW"/>
</dbReference>
<evidence type="ECO:0000259" key="14">
    <source>
        <dbReference type="PROSITE" id="PS50192"/>
    </source>
</evidence>
<dbReference type="Proteomes" id="UP000078354">
    <property type="component" value="Chromosome"/>
</dbReference>
<dbReference type="OrthoDB" id="2489132at2"/>
<dbReference type="SMART" id="SM00283">
    <property type="entry name" value="MA"/>
    <property type="match status" value="1"/>
</dbReference>
<evidence type="ECO:0000256" key="10">
    <source>
        <dbReference type="ARBA" id="ARBA00029447"/>
    </source>
</evidence>
<dbReference type="CDD" id="cd12912">
    <property type="entry name" value="PDC2_MCP_like"/>
    <property type="match status" value="1"/>
</dbReference>
<dbReference type="PANTHER" id="PTHR32089:SF39">
    <property type="entry name" value="METHYL-ACCEPTING CHEMOTAXIS PROTEIN HLYB"/>
    <property type="match status" value="1"/>
</dbReference>
<keyword evidence="17" id="KW-1185">Reference proteome</keyword>
<evidence type="ECO:0000256" key="4">
    <source>
        <dbReference type="ARBA" id="ARBA00022500"/>
    </source>
</evidence>
<evidence type="ECO:0000256" key="11">
    <source>
        <dbReference type="PROSITE-ProRule" id="PRU00284"/>
    </source>
</evidence>
<gene>
    <name evidence="16" type="ORF">PMA3_01720</name>
</gene>
<comment type="subcellular location">
    <subcellularLocation>
        <location evidence="1">Cell inner membrane</location>
        <topology evidence="1">Multi-pass membrane protein</topology>
    </subcellularLocation>
</comment>
<dbReference type="InterPro" id="IPR003660">
    <property type="entry name" value="HAMP_dom"/>
</dbReference>
<dbReference type="PROSITE" id="PS50885">
    <property type="entry name" value="HAMP"/>
    <property type="match status" value="1"/>
</dbReference>
<evidence type="ECO:0000256" key="5">
    <source>
        <dbReference type="ARBA" id="ARBA00022519"/>
    </source>
</evidence>
<evidence type="ECO:0000259" key="13">
    <source>
        <dbReference type="PROSITE" id="PS50111"/>
    </source>
</evidence>
<evidence type="ECO:0000256" key="3">
    <source>
        <dbReference type="ARBA" id="ARBA00022481"/>
    </source>
</evidence>
<keyword evidence="3" id="KW-0488">Methylation</keyword>
<comment type="similarity">
    <text evidence="10">Belongs to the methyl-accepting chemotaxis (MCP) protein family.</text>
</comment>
<dbReference type="GO" id="GO:0005886">
    <property type="term" value="C:plasma membrane"/>
    <property type="evidence" value="ECO:0007669"/>
    <property type="project" value="UniProtKB-SubCell"/>
</dbReference>
<dbReference type="Gene3D" id="1.10.287.950">
    <property type="entry name" value="Methyl-accepting chemotaxis protein"/>
    <property type="match status" value="1"/>
</dbReference>
<evidence type="ECO:0000256" key="7">
    <source>
        <dbReference type="ARBA" id="ARBA00022989"/>
    </source>
</evidence>
<dbReference type="PROSITE" id="PS50111">
    <property type="entry name" value="CHEMOTAXIS_TRANSDUC_2"/>
    <property type="match status" value="1"/>
</dbReference>
<dbReference type="STRING" id="1853130.PMA3_01720"/>
<accession>A0A191YM29</accession>
<keyword evidence="6 12" id="KW-0812">Transmembrane</keyword>
<evidence type="ECO:0000313" key="17">
    <source>
        <dbReference type="Proteomes" id="UP000078354"/>
    </source>
</evidence>
<dbReference type="InterPro" id="IPR004089">
    <property type="entry name" value="MCPsignal_dom"/>
</dbReference>
<evidence type="ECO:0000256" key="8">
    <source>
        <dbReference type="ARBA" id="ARBA00023136"/>
    </source>
</evidence>
<dbReference type="CDD" id="cd11386">
    <property type="entry name" value="MCP_signal"/>
    <property type="match status" value="1"/>
</dbReference>
<dbReference type="GO" id="GO:0007165">
    <property type="term" value="P:signal transduction"/>
    <property type="evidence" value="ECO:0007669"/>
    <property type="project" value="UniProtKB-KW"/>
</dbReference>
<sequence length="644" mass="69395">MQFWRRSIQWQLILSMGTALLVSILIVVGIYTLVVNRLAERYLVEQALPSCIEAMRNDIERILVQPLTAAKDIASNSMVRDWLAGGEDSARTDAFVAYLEGIRAEHKAFTALIVGTASNHYFNEKGLDRTLSRANSKDNWFYSFLDSDQPRTLNIDTDIATGELALFIDLKVEQAGRVVGVAGLGLSMKELSELIHDFSFGERGKVYLVRSDGLIQVHPEAQFSGKRTLVEQIGASAAQAVMGQKGATSSFMRDDEDFLALSLPLRDLGWTLVAEVPQSQIYAEARRAMWMSSGIGLAVALVCLLLVVLLARGLVRPIRQVTAALVAIGSGGGDLTHRLDSTRADELGDLARGFNRFLDSQRDMIGEVLTTSERLRTAVGQVARVVDNTAERSGRQQEMTDMVATAVHEMGLTVQEIAQNAGNAAVASQSARDEATQAREVVGGSIRHIESMSDEIGIAASAVGELANQVASIDQVLAVIRGISEQTNLLALNAAIEAARAGDMGRGFAVVADEVRTLARRTQASTDEIQQMIGSLKQGAENAVSSMRTGQAATGTGVESSQRTGASLTAITGQVERISDMNHQVATATEEQSAVTEEINRNVQGISDLARATAGEVRACREDCQTLQRLADDLARQMGGFKLS</sequence>
<dbReference type="AlphaFoldDB" id="A0A191YM29"/>
<keyword evidence="5" id="KW-0997">Cell inner membrane</keyword>
<dbReference type="CDD" id="cd06225">
    <property type="entry name" value="HAMP"/>
    <property type="match status" value="1"/>
</dbReference>
<keyword evidence="2" id="KW-1003">Cell membrane</keyword>
<dbReference type="Gene3D" id="3.30.450.20">
    <property type="entry name" value="PAS domain"/>
    <property type="match status" value="1"/>
</dbReference>
<keyword evidence="9 11" id="KW-0807">Transducer</keyword>
<name>A0A191YM29_9PSED</name>
<dbReference type="PROSITE" id="PS50192">
    <property type="entry name" value="T_SNARE"/>
    <property type="match status" value="1"/>
</dbReference>
<feature type="domain" description="T-SNARE coiled-coil homology" evidence="14">
    <location>
        <begin position="558"/>
        <end position="620"/>
    </location>
</feature>
<dbReference type="InterPro" id="IPR000727">
    <property type="entry name" value="T_SNARE_dom"/>
</dbReference>
<feature type="transmembrane region" description="Helical" evidence="12">
    <location>
        <begin position="288"/>
        <end position="311"/>
    </location>
</feature>
<evidence type="ECO:0000256" key="6">
    <source>
        <dbReference type="ARBA" id="ARBA00022692"/>
    </source>
</evidence>
<keyword evidence="4" id="KW-0145">Chemotaxis</keyword>
<evidence type="ECO:0000313" key="16">
    <source>
        <dbReference type="EMBL" id="ANJ53932.1"/>
    </source>
</evidence>
<feature type="domain" description="HAMP" evidence="15">
    <location>
        <begin position="312"/>
        <end position="366"/>
    </location>
</feature>
<evidence type="ECO:0000256" key="9">
    <source>
        <dbReference type="ARBA" id="ARBA00023224"/>
    </source>
</evidence>
<dbReference type="PANTHER" id="PTHR32089">
    <property type="entry name" value="METHYL-ACCEPTING CHEMOTAXIS PROTEIN MCPB"/>
    <property type="match status" value="1"/>
</dbReference>
<proteinExistence type="inferred from homology"/>
<dbReference type="Pfam" id="PF02743">
    <property type="entry name" value="dCache_1"/>
    <property type="match status" value="1"/>
</dbReference>
<dbReference type="SMART" id="SM00304">
    <property type="entry name" value="HAMP"/>
    <property type="match status" value="1"/>
</dbReference>
<keyword evidence="8 12" id="KW-0472">Membrane</keyword>
<feature type="domain" description="Methyl-accepting transducer" evidence="13">
    <location>
        <begin position="371"/>
        <end position="607"/>
    </location>
</feature>
<organism evidence="16 17">
    <name type="scientific">Pseudomonas silesiensis</name>
    <dbReference type="NCBI Taxonomy" id="1853130"/>
    <lineage>
        <taxon>Bacteria</taxon>
        <taxon>Pseudomonadati</taxon>
        <taxon>Pseudomonadota</taxon>
        <taxon>Gammaproteobacteria</taxon>
        <taxon>Pseudomonadales</taxon>
        <taxon>Pseudomonadaceae</taxon>
        <taxon>Pseudomonas</taxon>
    </lineage>
</organism>
<feature type="transmembrane region" description="Helical" evidence="12">
    <location>
        <begin position="12"/>
        <end position="34"/>
    </location>
</feature>
<evidence type="ECO:0000259" key="15">
    <source>
        <dbReference type="PROSITE" id="PS50885"/>
    </source>
</evidence>
<protein>
    <submittedName>
        <fullName evidence="16">Chemotaxis protein</fullName>
    </submittedName>
</protein>
<evidence type="ECO:0000256" key="12">
    <source>
        <dbReference type="SAM" id="Phobius"/>
    </source>
</evidence>
<dbReference type="FunFam" id="1.10.287.950:FF:000001">
    <property type="entry name" value="Methyl-accepting chemotaxis sensory transducer"/>
    <property type="match status" value="1"/>
</dbReference>
<reference evidence="16 17" key="1">
    <citation type="journal article" date="2018" name="Syst. Appl. Microbiol.">
        <title>Pseudomonas silesiensis sp. nov. strain A3T isolated from a biological pesticide sewage treatment plant and analysis of the complete genome sequence.</title>
        <authorList>
            <person name="Kaminski M.A."/>
            <person name="Furmanczyk E.M."/>
            <person name="Sobczak A."/>
            <person name="Dziembowski A."/>
            <person name="Lipinski L."/>
        </authorList>
    </citation>
    <scope>NUCLEOTIDE SEQUENCE [LARGE SCALE GENOMIC DNA]</scope>
    <source>
        <strain evidence="16 17">A3</strain>
    </source>
</reference>
<dbReference type="KEGG" id="psil:PMA3_01720"/>
<dbReference type="Pfam" id="PF00015">
    <property type="entry name" value="MCPsignal"/>
    <property type="match status" value="1"/>
</dbReference>
<dbReference type="EMBL" id="CP014870">
    <property type="protein sequence ID" value="ANJ53932.1"/>
    <property type="molecule type" value="Genomic_DNA"/>
</dbReference>
<keyword evidence="7 12" id="KW-1133">Transmembrane helix</keyword>